<dbReference type="GO" id="GO:0006895">
    <property type="term" value="P:Golgi to endosome transport"/>
    <property type="evidence" value="ECO:0007669"/>
    <property type="project" value="TreeGrafter"/>
</dbReference>
<accession>A0A564ZD36</accession>
<dbReference type="EMBL" id="CABIJS010000708">
    <property type="protein sequence ID" value="VUZ56724.1"/>
    <property type="molecule type" value="Genomic_DNA"/>
</dbReference>
<name>A0A564ZD36_HYMDI</name>
<evidence type="ECO:0000256" key="7">
    <source>
        <dbReference type="SAM" id="MobiDB-lite"/>
    </source>
</evidence>
<dbReference type="GO" id="GO:0016020">
    <property type="term" value="C:membrane"/>
    <property type="evidence" value="ECO:0007669"/>
    <property type="project" value="UniProtKB-SubCell"/>
</dbReference>
<dbReference type="Gene3D" id="2.10.70.80">
    <property type="match status" value="1"/>
</dbReference>
<dbReference type="InterPro" id="IPR050310">
    <property type="entry name" value="VPS10-sortilin"/>
</dbReference>
<dbReference type="GO" id="GO:0005829">
    <property type="term" value="C:cytosol"/>
    <property type="evidence" value="ECO:0007669"/>
    <property type="project" value="GOC"/>
</dbReference>
<keyword evidence="6" id="KW-0325">Glycoprotein</keyword>
<feature type="signal peptide" evidence="9">
    <location>
        <begin position="1"/>
        <end position="20"/>
    </location>
</feature>
<dbReference type="Proteomes" id="UP000321570">
    <property type="component" value="Unassembled WGS sequence"/>
</dbReference>
<dbReference type="Gene3D" id="3.30.60.270">
    <property type="match status" value="1"/>
</dbReference>
<dbReference type="InterPro" id="IPR031777">
    <property type="entry name" value="Sortilin_C"/>
</dbReference>
<evidence type="ECO:0000259" key="10">
    <source>
        <dbReference type="SMART" id="SM00602"/>
    </source>
</evidence>
<keyword evidence="3 9" id="KW-0732">Signal</keyword>
<dbReference type="InterPro" id="IPR036278">
    <property type="entry name" value="Sialidase_sf"/>
</dbReference>
<dbReference type="GO" id="GO:0005794">
    <property type="term" value="C:Golgi apparatus"/>
    <property type="evidence" value="ECO:0007669"/>
    <property type="project" value="TreeGrafter"/>
</dbReference>
<organism evidence="11 12">
    <name type="scientific">Hymenolepis diminuta</name>
    <name type="common">Rat tapeworm</name>
    <dbReference type="NCBI Taxonomy" id="6216"/>
    <lineage>
        <taxon>Eukaryota</taxon>
        <taxon>Metazoa</taxon>
        <taxon>Spiralia</taxon>
        <taxon>Lophotrochozoa</taxon>
        <taxon>Platyhelminthes</taxon>
        <taxon>Cestoda</taxon>
        <taxon>Eucestoda</taxon>
        <taxon>Cyclophyllidea</taxon>
        <taxon>Hymenolepididae</taxon>
        <taxon>Hymenolepis</taxon>
    </lineage>
</organism>
<protein>
    <recommendedName>
        <fullName evidence="10">VPS10 domain-containing protein</fullName>
    </recommendedName>
</protein>
<feature type="domain" description="VPS10" evidence="10">
    <location>
        <begin position="75"/>
        <end position="807"/>
    </location>
</feature>
<dbReference type="GO" id="GO:0016050">
    <property type="term" value="P:vesicle organization"/>
    <property type="evidence" value="ECO:0007669"/>
    <property type="project" value="TreeGrafter"/>
</dbReference>
<dbReference type="InterPro" id="IPR015943">
    <property type="entry name" value="WD40/YVTN_repeat-like_dom_sf"/>
</dbReference>
<reference evidence="11 12" key="1">
    <citation type="submission" date="2019-07" db="EMBL/GenBank/DDBJ databases">
        <authorList>
            <person name="Jastrzebski P J."/>
            <person name="Paukszto L."/>
            <person name="Jastrzebski P J."/>
        </authorList>
    </citation>
    <scope>NUCLEOTIDE SEQUENCE [LARGE SCALE GENOMIC DNA]</scope>
    <source>
        <strain evidence="11 12">WMS-il1</strain>
    </source>
</reference>
<evidence type="ECO:0000313" key="11">
    <source>
        <dbReference type="EMBL" id="VUZ56724.1"/>
    </source>
</evidence>
<dbReference type="PANTHER" id="PTHR12106:SF23">
    <property type="entry name" value="SORTILIN"/>
    <property type="match status" value="1"/>
</dbReference>
<dbReference type="AlphaFoldDB" id="A0A564ZD36"/>
<dbReference type="InterPro" id="IPR006581">
    <property type="entry name" value="VPS10"/>
</dbReference>
<dbReference type="InterPro" id="IPR031778">
    <property type="entry name" value="Sortilin_N"/>
</dbReference>
<evidence type="ECO:0000256" key="3">
    <source>
        <dbReference type="ARBA" id="ARBA00022729"/>
    </source>
</evidence>
<dbReference type="PANTHER" id="PTHR12106">
    <property type="entry name" value="SORTILIN RELATED"/>
    <property type="match status" value="1"/>
</dbReference>
<dbReference type="Pfam" id="PF15902">
    <property type="entry name" value="Sortilin-Vps10"/>
    <property type="match status" value="1"/>
</dbReference>
<dbReference type="SUPFAM" id="SSF110296">
    <property type="entry name" value="Oligoxyloglucan reducing end-specific cellobiohydrolase"/>
    <property type="match status" value="1"/>
</dbReference>
<feature type="transmembrane region" description="Helical" evidence="8">
    <location>
        <begin position="816"/>
        <end position="836"/>
    </location>
</feature>
<keyword evidence="4" id="KW-0677">Repeat</keyword>
<evidence type="ECO:0000256" key="6">
    <source>
        <dbReference type="ARBA" id="ARBA00023180"/>
    </source>
</evidence>
<proteinExistence type="inferred from homology"/>
<evidence type="ECO:0000256" key="4">
    <source>
        <dbReference type="ARBA" id="ARBA00022737"/>
    </source>
</evidence>
<feature type="compositionally biased region" description="Basic and acidic residues" evidence="7">
    <location>
        <begin position="945"/>
        <end position="956"/>
    </location>
</feature>
<evidence type="ECO:0000256" key="8">
    <source>
        <dbReference type="SAM" id="Phobius"/>
    </source>
</evidence>
<comment type="subcellular location">
    <subcellularLocation>
        <location evidence="1">Membrane</location>
    </subcellularLocation>
</comment>
<dbReference type="GO" id="GO:0006897">
    <property type="term" value="P:endocytosis"/>
    <property type="evidence" value="ECO:0007669"/>
    <property type="project" value="TreeGrafter"/>
</dbReference>
<evidence type="ECO:0000256" key="5">
    <source>
        <dbReference type="ARBA" id="ARBA00023136"/>
    </source>
</evidence>
<keyword evidence="8" id="KW-0812">Transmembrane</keyword>
<keyword evidence="12" id="KW-1185">Reference proteome</keyword>
<evidence type="ECO:0000313" key="12">
    <source>
        <dbReference type="Proteomes" id="UP000321570"/>
    </source>
</evidence>
<feature type="compositionally biased region" description="Polar residues" evidence="7">
    <location>
        <begin position="933"/>
        <end position="943"/>
    </location>
</feature>
<keyword evidence="8" id="KW-1133">Transmembrane helix</keyword>
<evidence type="ECO:0000256" key="2">
    <source>
        <dbReference type="ARBA" id="ARBA00008251"/>
    </source>
</evidence>
<keyword evidence="5 8" id="KW-0472">Membrane</keyword>
<feature type="chain" id="PRO_5022211101" description="VPS10 domain-containing protein" evidence="9">
    <location>
        <begin position="21"/>
        <end position="956"/>
    </location>
</feature>
<dbReference type="SMART" id="SM00602">
    <property type="entry name" value="VPS10"/>
    <property type="match status" value="1"/>
</dbReference>
<dbReference type="SUPFAM" id="SSF50939">
    <property type="entry name" value="Sialidases"/>
    <property type="match status" value="1"/>
</dbReference>
<sequence length="956" mass="107021">MRCSIMFLLTILAVTASVYASDPDKCKAQQKLFTEAIKHGHPIDFYYFKNDTKETIQLTWTGDSTGIIILVTMSESEQGLGQPSDLYRSTDNGKTFEKITGNLDENIHIKRENGLQTWKTAKNRKIYVVCYDMQNRNHTLIYSTTDSGQSWNKSKLPFILNGKLKLLVVDADSYSVLAMEANTKTLFVSIGDDSSWKSALQDVQDFFWSRFTFDPKDTIYALHGKSPKKPTSNRDAYTLSKSEDGGSTWRVLLRNVRKIWAPETYTDADDDDPKSGPAGRFLYAAHFTEDADNEKGPLKLSVSEDGGNTFHPVFLPAVTSDRFFSVLEIERDCVFLHVDEPGDTGHGILYVSDSTGTVFTESLRRHFYPNQATVTDFFRVLSIPGTFLATQMNPDTTLRTVITHNRGATWQPLPVPQGLSCDPPRSKMIQGEQSRIVPPDYSNSAERLKAVLSSGQNNSSEAFEPVCGLQVSNQFSLRKRVVASPPLAISSARGLILVHGHVATHLKTTPADVFISDDGGYTWYKGLDGPHHYQIGNRGGLLVAVPADTLWVDILRFSTDGGRCWHNIPLTPFKSTSEDDIEKAHTGTTQSPPVQQVSTISPDTVTLRTATLSPLHPMEEETVVFTGLVTEPGGRAMAVAVYGYGTVSQRWRVAVVDFANNGFITKNCTVGDYELWYPHRTDTKQSDPSNGCLLGVRETSYRLKENSLCFSNSDFRSLQSYEICECTELDYECEYGYWRDSSGKCVENPHAPPLDICDLVGLESSHHLFQMIGYRKVPGTRCQGGWEPPHSNMTFEERTRHCPPKFGPGFGLSTKILIFIIALMVILAIIGAFLYYRRRKDASTVLRQYRRVPDVFRRCLQHSHLVSNHRGFKTAPNAVFFASGDNVVLKTSGISQSYLPPQITNFGPNRQKEGDRTVLLEDEELCEEDEPLTTITSSSNDQAQNDEKDRMDHLLF</sequence>
<gene>
    <name evidence="11" type="ORF">WMSIL1_LOCUS14331</name>
</gene>
<evidence type="ECO:0000256" key="1">
    <source>
        <dbReference type="ARBA" id="ARBA00004370"/>
    </source>
</evidence>
<dbReference type="Gene3D" id="2.130.10.10">
    <property type="entry name" value="YVTN repeat-like/Quinoprotein amine dehydrogenase"/>
    <property type="match status" value="1"/>
</dbReference>
<feature type="region of interest" description="Disordered" evidence="7">
    <location>
        <begin position="930"/>
        <end position="956"/>
    </location>
</feature>
<comment type="similarity">
    <text evidence="2">Belongs to the VPS10-related sortilin family.</text>
</comment>
<evidence type="ECO:0000256" key="9">
    <source>
        <dbReference type="SAM" id="SignalP"/>
    </source>
</evidence>
<dbReference type="Pfam" id="PF15901">
    <property type="entry name" value="Sortilin_C"/>
    <property type="match status" value="1"/>
</dbReference>